<evidence type="ECO:0000256" key="6">
    <source>
        <dbReference type="ARBA" id="ARBA00022840"/>
    </source>
</evidence>
<dbReference type="GeneID" id="303113884"/>
<sequence>MITFTNVTKMYGENVGLENASVNIENGDFVFLVGPSGAGKSTFIKLILKELDADAGKIQVGEYDVTNLSNRQIPQLRRKIGIVFQDFRLLPKKTVFENVAFAMEIMHKSRRQIRKRVPQVLTLVGIGDKAKRYPQELSAGEQQRVAIARAIINNPKVLIADEPTGNLDPDTATGIMQLLDEINETGTTIVMVTHAKDIVDRMNKRVIAIESGHIVRDDYGQYGYDEDDDYREEVFTDD</sequence>
<keyword evidence="8 9" id="KW-0131">Cell cycle</keyword>
<comment type="function">
    <text evidence="9">Part of the ABC transporter FtsEX involved in cellular division.</text>
</comment>
<dbReference type="GO" id="GO:0005886">
    <property type="term" value="C:plasma membrane"/>
    <property type="evidence" value="ECO:0007669"/>
    <property type="project" value="UniProtKB-SubCell"/>
</dbReference>
<dbReference type="NCBIfam" id="TIGR02673">
    <property type="entry name" value="FtsE"/>
    <property type="match status" value="1"/>
</dbReference>
<dbReference type="RefSeq" id="WP_075714779.1">
    <property type="nucleotide sequence ID" value="NZ_MJIE01000001.1"/>
</dbReference>
<name>A0A1Q9JKY4_9FIRM</name>
<reference evidence="11 12" key="1">
    <citation type="journal article" date="2016" name="Appl. Environ. Microbiol.">
        <title>Function and Phylogeny of Bacterial Butyryl Coenzyme A:Acetate Transferases and Their Diversity in the Proximal Colon of Swine.</title>
        <authorList>
            <person name="Trachsel J."/>
            <person name="Bayles D.O."/>
            <person name="Looft T."/>
            <person name="Levine U.Y."/>
            <person name="Allen H.K."/>
        </authorList>
    </citation>
    <scope>NUCLEOTIDE SEQUENCE [LARGE SCALE GENOMIC DNA]</scope>
    <source>
        <strain evidence="11 12">68-3-10</strain>
    </source>
</reference>
<dbReference type="GO" id="GO:0022857">
    <property type="term" value="F:transmembrane transporter activity"/>
    <property type="evidence" value="ECO:0007669"/>
    <property type="project" value="TreeGrafter"/>
</dbReference>
<evidence type="ECO:0000256" key="8">
    <source>
        <dbReference type="ARBA" id="ARBA00023306"/>
    </source>
</evidence>
<proteinExistence type="inferred from homology"/>
<dbReference type="InterPro" id="IPR003593">
    <property type="entry name" value="AAA+_ATPase"/>
</dbReference>
<protein>
    <recommendedName>
        <fullName evidence="2 9">Cell division ATP-binding protein FtsE</fullName>
    </recommendedName>
</protein>
<keyword evidence="4 9" id="KW-0132">Cell division</keyword>
<evidence type="ECO:0000256" key="4">
    <source>
        <dbReference type="ARBA" id="ARBA00022618"/>
    </source>
</evidence>
<comment type="subcellular location">
    <subcellularLocation>
        <location evidence="9">Cell membrane</location>
        <topology evidence="9">Peripheral membrane protein</topology>
        <orientation evidence="9">Cytoplasmic side</orientation>
    </subcellularLocation>
</comment>
<evidence type="ECO:0000313" key="12">
    <source>
        <dbReference type="Proteomes" id="UP000187404"/>
    </source>
</evidence>
<keyword evidence="5 9" id="KW-0547">Nucleotide-binding</keyword>
<dbReference type="FunFam" id="3.40.50.300:FF:000056">
    <property type="entry name" value="Cell division ATP-binding protein FtsE"/>
    <property type="match status" value="1"/>
</dbReference>
<comment type="caution">
    <text evidence="11">The sequence shown here is derived from an EMBL/GenBank/DDBJ whole genome shotgun (WGS) entry which is preliminary data.</text>
</comment>
<dbReference type="Proteomes" id="UP000187404">
    <property type="component" value="Unassembled WGS sequence"/>
</dbReference>
<dbReference type="SMART" id="SM00382">
    <property type="entry name" value="AAA"/>
    <property type="match status" value="1"/>
</dbReference>
<dbReference type="PROSITE" id="PS50893">
    <property type="entry name" value="ABC_TRANSPORTER_2"/>
    <property type="match status" value="1"/>
</dbReference>
<dbReference type="GO" id="GO:0016887">
    <property type="term" value="F:ATP hydrolysis activity"/>
    <property type="evidence" value="ECO:0007669"/>
    <property type="project" value="InterPro"/>
</dbReference>
<keyword evidence="3 9" id="KW-1003">Cell membrane</keyword>
<dbReference type="InterPro" id="IPR005286">
    <property type="entry name" value="Cell_div_FtsE"/>
</dbReference>
<evidence type="ECO:0000256" key="2">
    <source>
        <dbReference type="ARBA" id="ARBA00020019"/>
    </source>
</evidence>
<dbReference type="InterPro" id="IPR003439">
    <property type="entry name" value="ABC_transporter-like_ATP-bd"/>
</dbReference>
<comment type="subunit">
    <text evidence="9">Homodimer. Forms a membrane-associated complex with FtsX.</text>
</comment>
<feature type="domain" description="ABC transporter" evidence="10">
    <location>
        <begin position="2"/>
        <end position="236"/>
    </location>
</feature>
<dbReference type="STRING" id="1261640.BHK98_12640"/>
<dbReference type="InterPro" id="IPR017871">
    <property type="entry name" value="ABC_transporter-like_CS"/>
</dbReference>
<dbReference type="PANTHER" id="PTHR24220">
    <property type="entry name" value="IMPORT ATP-BINDING PROTEIN"/>
    <property type="match status" value="1"/>
</dbReference>
<dbReference type="PANTHER" id="PTHR24220:SF470">
    <property type="entry name" value="CELL DIVISION ATP-BINDING PROTEIN FTSE"/>
    <property type="match status" value="1"/>
</dbReference>
<dbReference type="AlphaFoldDB" id="A0A1Q9JKY4"/>
<dbReference type="InterPro" id="IPR027417">
    <property type="entry name" value="P-loop_NTPase"/>
</dbReference>
<dbReference type="Gene3D" id="3.40.50.300">
    <property type="entry name" value="P-loop containing nucleotide triphosphate hydrolases"/>
    <property type="match status" value="1"/>
</dbReference>
<keyword evidence="12" id="KW-1185">Reference proteome</keyword>
<evidence type="ECO:0000256" key="9">
    <source>
        <dbReference type="RuleBase" id="RU365094"/>
    </source>
</evidence>
<evidence type="ECO:0000259" key="10">
    <source>
        <dbReference type="PROSITE" id="PS50893"/>
    </source>
</evidence>
<keyword evidence="6 9" id="KW-0067">ATP-binding</keyword>
<evidence type="ECO:0000256" key="7">
    <source>
        <dbReference type="ARBA" id="ARBA00023136"/>
    </source>
</evidence>
<dbReference type="OrthoDB" id="9802264at2"/>
<evidence type="ECO:0000313" key="11">
    <source>
        <dbReference type="EMBL" id="OLR56836.1"/>
    </source>
</evidence>
<accession>A0A1Q9JKY4</accession>
<dbReference type="GO" id="GO:0051301">
    <property type="term" value="P:cell division"/>
    <property type="evidence" value="ECO:0007669"/>
    <property type="project" value="UniProtKB-UniRule"/>
</dbReference>
<dbReference type="InterPro" id="IPR015854">
    <property type="entry name" value="ABC_transpr_LolD-like"/>
</dbReference>
<comment type="similarity">
    <text evidence="1 9">Belongs to the ABC transporter superfamily.</text>
</comment>
<dbReference type="PROSITE" id="PS00211">
    <property type="entry name" value="ABC_TRANSPORTER_1"/>
    <property type="match status" value="1"/>
</dbReference>
<dbReference type="GO" id="GO:0005524">
    <property type="term" value="F:ATP binding"/>
    <property type="evidence" value="ECO:0007669"/>
    <property type="project" value="UniProtKB-UniRule"/>
</dbReference>
<dbReference type="SUPFAM" id="SSF52540">
    <property type="entry name" value="P-loop containing nucleoside triphosphate hydrolases"/>
    <property type="match status" value="1"/>
</dbReference>
<keyword evidence="7 9" id="KW-0472">Membrane</keyword>
<evidence type="ECO:0000256" key="3">
    <source>
        <dbReference type="ARBA" id="ARBA00022475"/>
    </source>
</evidence>
<evidence type="ECO:0000256" key="5">
    <source>
        <dbReference type="ARBA" id="ARBA00022741"/>
    </source>
</evidence>
<dbReference type="EMBL" id="MJIE01000001">
    <property type="protein sequence ID" value="OLR56836.1"/>
    <property type="molecule type" value="Genomic_DNA"/>
</dbReference>
<organism evidence="11 12">
    <name type="scientific">Hornefia porci</name>
    <dbReference type="NCBI Taxonomy" id="2652292"/>
    <lineage>
        <taxon>Bacteria</taxon>
        <taxon>Bacillati</taxon>
        <taxon>Bacillota</taxon>
        <taxon>Clostridia</taxon>
        <taxon>Peptostreptococcales</taxon>
        <taxon>Anaerovoracaceae</taxon>
        <taxon>Hornefia</taxon>
    </lineage>
</organism>
<gene>
    <name evidence="9" type="primary">ftsE</name>
    <name evidence="11" type="ORF">BHK98_12640</name>
</gene>
<evidence type="ECO:0000256" key="1">
    <source>
        <dbReference type="ARBA" id="ARBA00005417"/>
    </source>
</evidence>
<dbReference type="Pfam" id="PF00005">
    <property type="entry name" value="ABC_tran"/>
    <property type="match status" value="1"/>
</dbReference>